<feature type="compositionally biased region" description="Polar residues" evidence="6">
    <location>
        <begin position="634"/>
        <end position="656"/>
    </location>
</feature>
<feature type="compositionally biased region" description="Low complexity" evidence="6">
    <location>
        <begin position="483"/>
        <end position="497"/>
    </location>
</feature>
<accession>A0A0G4KX35</accession>
<dbReference type="Pfam" id="PF03915">
    <property type="entry name" value="AIP3"/>
    <property type="match status" value="1"/>
</dbReference>
<dbReference type="GO" id="GO:0016491">
    <property type="term" value="F:oxidoreductase activity"/>
    <property type="evidence" value="ECO:0007669"/>
    <property type="project" value="UniProtKB-KW"/>
</dbReference>
<evidence type="ECO:0000256" key="3">
    <source>
        <dbReference type="ARBA" id="ARBA00023002"/>
    </source>
</evidence>
<feature type="compositionally biased region" description="Low complexity" evidence="6">
    <location>
        <begin position="707"/>
        <end position="720"/>
    </location>
</feature>
<feature type="coiled-coil region" evidence="5">
    <location>
        <begin position="1548"/>
        <end position="1575"/>
    </location>
</feature>
<feature type="coiled-coil region" evidence="5">
    <location>
        <begin position="1634"/>
        <end position="1661"/>
    </location>
</feature>
<dbReference type="Gene3D" id="1.20.58.1540">
    <property type="entry name" value="Actin interacting protein 3, C-terminal domain"/>
    <property type="match status" value="1"/>
</dbReference>
<keyword evidence="4 5" id="KW-0175">Coiled coil</keyword>
<organism evidence="8 9">
    <name type="scientific">Verticillium longisporum</name>
    <name type="common">Verticillium dahliae var. longisporum</name>
    <dbReference type="NCBI Taxonomy" id="100787"/>
    <lineage>
        <taxon>Eukaryota</taxon>
        <taxon>Fungi</taxon>
        <taxon>Dikarya</taxon>
        <taxon>Ascomycota</taxon>
        <taxon>Pezizomycotina</taxon>
        <taxon>Sordariomycetes</taxon>
        <taxon>Hypocreomycetidae</taxon>
        <taxon>Glomerellales</taxon>
        <taxon>Plectosphaerellaceae</taxon>
        <taxon>Verticillium</taxon>
    </lineage>
</organism>
<evidence type="ECO:0000313" key="9">
    <source>
        <dbReference type="Proteomes" id="UP000044602"/>
    </source>
</evidence>
<feature type="compositionally biased region" description="Low complexity" evidence="6">
    <location>
        <begin position="1082"/>
        <end position="1095"/>
    </location>
</feature>
<dbReference type="GO" id="GO:0005519">
    <property type="term" value="F:cytoskeletal regulatory protein binding"/>
    <property type="evidence" value="ECO:0007669"/>
    <property type="project" value="InterPro"/>
</dbReference>
<dbReference type="PANTHER" id="PTHR22741:SF10">
    <property type="entry name" value="COILED-COIL DOMAIN-CONTAINING PROTEIN CG32809"/>
    <property type="match status" value="1"/>
</dbReference>
<dbReference type="GO" id="GO:0005737">
    <property type="term" value="C:cytoplasm"/>
    <property type="evidence" value="ECO:0007669"/>
    <property type="project" value="TreeGrafter"/>
</dbReference>
<sequence length="1844" mass="202633">MTASQDAPVPPAMGPKIAIIGAGPAGCMLARLLQRANVSVTVFESEASLDFRSQGGTLDLHTSTGLLAMKEAGLWDEFLEHARYDGQYIAWVEQHARQHFVMGASGARSDVQERPEIDRAQLRRILAASLPEGMIKWDHRLRRVEAPNTLVFDTLMTSDFDLVVGAEGAWSKVRKFMKPDVDPTYTGIGLYELSIPNASATAPELYTLVNRGSVFGHADGKRLSIQQMGDGSLNIYTSSLKDEADWMRPEKCGHDTSDLAAAKEALMEEYRDWDSTITDAILKASGACKTRSLYMLPVGFRWEHHRGVTVIGDAAHLMGPFAGEGVNVALEDAMRLAASIIAAAKNTENGKETLDQQVEAFEKEMFPRMEKVQRLTDELMHDYFHTPGVPQSIMARVLTRHVKFSTPAILHPLATLGVHSYMFLNSLASRWRGITDPVTTVTMQAPGPSRMQRRSPGATEPGPPPNVPVRSISPGVGMNPQMRSSTASSRSAQSSSSRRGKDSTGSANMPLSQIEKSVTHLLVATKQLLETLTQWSRGQATDGQVSDVYVRLGYEFNMACRAFSAINVDTSDLGNVPELLRNILESTLSQEASTESLEKYLPRIRDIIINLLHGLKRKQQKLRQKQARDREAGASSSAPERTVSTSTVASGNTGLTNLLEEGIQTGYRPDLQSKETSGQSSNPNPNPNASPSRRFPPRDQSRTSLVSDQSSMSSNTMQNMPVMPPYPGDETAMPTGPANADLNLDAFPPPPPPPKQANSALAALQKGGDLERRASRRYSQYQISKHLGGPMTGVPMLPSQNTPIPNRGRGEVRESLRAVQVRESVRHNRSTSNQSARGAGYEPSPVRAPSRIAEEISTSDLPPRSGIVDSPIAKTPEDKYPKPSATLNGPLTSDLPDLPPYSPEKEKTEPVLTSVLDKEQPPLPREVKTPEKKRAEDFLQEASPPLTKDLTLFLQYKSKVKKFVLPEGYKSLEKYLPRIRDIIINLLHGLKRKQQKLRQKHARDREAGASGSAPERTVSTSTVASGNTGLTNLLEEGIQNGYRPDLQSKDTSGQSSNPNQNPNASPSRRFPPRDQSRTSLVSDQSSMSSNTMQNMPVMPPYPGDETAMPAGPPNADLNLDAFPPPPPPPKQANSALAALQKGGDLERRASRRYSQYQISKHLGGPMTGVPMLPSQNTPIPNRGRGEVRESLRAVQVRESVRHSRSTSNQSARGAGYEPSPVRAPSRIAEEISTSNLPPRSGFVDSPIAKTPEDKYPKPSATLNGPLASDLPDLPPYSPEKEKTEPVHTSVLDKEQPPLPQEVKTPEKKRAENFLQEASPPLTKDLTLFLQYKSKVKKFVLPEGYSDLSIGRLQLAFIEKFSWNTHSNGADLPDIYIQDPVSGVRHELEDLSDIKDRTVLVLNIEALDEVKRHVDEGIGSLKQIIQDVKQGMSDQSIALQLVSERQQETATELARLAAAPPTIVQTGEGSKATAVASGRKLSPGHLTELQILRRDLAVMRQTYSNFQSEIQGSMAAIRSKASNVKAATINASVPHINGDGGYTYVSKGREQLNQDSDRLVTKVDDLQDTVEDLRKDVVHRGVRPLPRQLEGVAKDITRLTMELKKVEDYMKQEKPIWTKIWEKELEDVCKGRDELRLMEDLMVDLQDDLEKASETFALVEAATKEQLKDNGTGASAGNARNFSKGLNSLGNSLDQNAAKEGVLGAVRALMPNHEDRLEAIERAEKLRQRELATRNTNKLQQELTNFVEEGRLKKSGGFEEVERARTAKDERIRREVWERQNGLIMDDFGDEEFDEDEEFEGEEGVEEAGDEQLLEDVNGDEAAVDTPPSPPPAEGPAPVVNGNVS</sequence>
<feature type="region of interest" description="Disordered" evidence="6">
    <location>
        <begin position="1782"/>
        <end position="1844"/>
    </location>
</feature>
<feature type="compositionally biased region" description="Polar residues" evidence="6">
    <location>
        <begin position="1017"/>
        <end position="1029"/>
    </location>
</feature>
<feature type="region of interest" description="Disordered" evidence="6">
    <location>
        <begin position="620"/>
        <end position="656"/>
    </location>
</feature>
<dbReference type="InterPro" id="IPR002938">
    <property type="entry name" value="FAD-bd"/>
</dbReference>
<feature type="compositionally biased region" description="Low complexity" evidence="6">
    <location>
        <begin position="680"/>
        <end position="693"/>
    </location>
</feature>
<feature type="compositionally biased region" description="Acidic residues" evidence="6">
    <location>
        <begin position="1786"/>
        <end position="1822"/>
    </location>
</feature>
<feature type="region of interest" description="Disordered" evidence="6">
    <location>
        <begin position="1193"/>
        <end position="1305"/>
    </location>
</feature>
<evidence type="ECO:0000256" key="5">
    <source>
        <dbReference type="SAM" id="Coils"/>
    </source>
</evidence>
<feature type="compositionally biased region" description="Low complexity" evidence="6">
    <location>
        <begin position="1054"/>
        <end position="1067"/>
    </location>
</feature>
<feature type="coiled-coil region" evidence="5">
    <location>
        <begin position="1721"/>
        <end position="1748"/>
    </location>
</feature>
<feature type="compositionally biased region" description="Basic and acidic residues" evidence="6">
    <location>
        <begin position="1278"/>
        <end position="1295"/>
    </location>
</feature>
<dbReference type="GO" id="GO:0071949">
    <property type="term" value="F:FAD binding"/>
    <property type="evidence" value="ECO:0007669"/>
    <property type="project" value="InterPro"/>
</dbReference>
<feature type="region of interest" description="Disordered" evidence="6">
    <location>
        <begin position="669"/>
        <end position="730"/>
    </location>
</feature>
<dbReference type="SMART" id="SM00806">
    <property type="entry name" value="AIP3"/>
    <property type="match status" value="1"/>
</dbReference>
<evidence type="ECO:0000313" key="8">
    <source>
        <dbReference type="EMBL" id="CRK14334.1"/>
    </source>
</evidence>
<dbReference type="Gene3D" id="3.50.50.60">
    <property type="entry name" value="FAD/NAD(P)-binding domain"/>
    <property type="match status" value="1"/>
</dbReference>
<dbReference type="PANTHER" id="PTHR22741">
    <property type="entry name" value="P140CAP/SNIP-RELATED"/>
    <property type="match status" value="1"/>
</dbReference>
<dbReference type="InterPro" id="IPR022782">
    <property type="entry name" value="AIP3-like_C"/>
</dbReference>
<evidence type="ECO:0000256" key="6">
    <source>
        <dbReference type="SAM" id="MobiDB-lite"/>
    </source>
</evidence>
<evidence type="ECO:0000259" key="7">
    <source>
        <dbReference type="SMART" id="SM00806"/>
    </source>
</evidence>
<dbReference type="InterPro" id="IPR005613">
    <property type="entry name" value="AIP3_C"/>
</dbReference>
<keyword evidence="2" id="KW-0274">FAD</keyword>
<feature type="region of interest" description="Disordered" evidence="6">
    <location>
        <begin position="995"/>
        <end position="1029"/>
    </location>
</feature>
<evidence type="ECO:0000256" key="4">
    <source>
        <dbReference type="ARBA" id="ARBA00023054"/>
    </source>
</evidence>
<dbReference type="GO" id="GO:0030010">
    <property type="term" value="P:establishment of cell polarity"/>
    <property type="evidence" value="ECO:0007669"/>
    <property type="project" value="TreeGrafter"/>
</dbReference>
<gene>
    <name evidence="8" type="ORF">BN1708_002611</name>
</gene>
<feature type="region of interest" description="Disordered" evidence="6">
    <location>
        <begin position="439"/>
        <end position="509"/>
    </location>
</feature>
<dbReference type="GO" id="GO:0051286">
    <property type="term" value="C:cell tip"/>
    <property type="evidence" value="ECO:0007669"/>
    <property type="project" value="TreeGrafter"/>
</dbReference>
<protein>
    <recommendedName>
        <fullName evidence="7">Actin interacting protein 3 C-terminal domain-containing protein</fullName>
    </recommendedName>
</protein>
<feature type="region of interest" description="Disordered" evidence="6">
    <location>
        <begin position="1042"/>
        <end position="1136"/>
    </location>
</feature>
<dbReference type="InterPro" id="IPR056279">
    <property type="entry name" value="Aip3p_Bud6_N"/>
</dbReference>
<dbReference type="Pfam" id="PF01494">
    <property type="entry name" value="FAD_binding_3"/>
    <property type="match status" value="1"/>
</dbReference>
<evidence type="ECO:0000256" key="2">
    <source>
        <dbReference type="ARBA" id="ARBA00022827"/>
    </source>
</evidence>
<keyword evidence="1" id="KW-0285">Flavoprotein</keyword>
<dbReference type="InterPro" id="IPR051825">
    <property type="entry name" value="SRCIN1"/>
</dbReference>
<dbReference type="PRINTS" id="PR00420">
    <property type="entry name" value="RNGMNOXGNASE"/>
</dbReference>
<dbReference type="EMBL" id="CVQH01005557">
    <property type="protein sequence ID" value="CRK14334.1"/>
    <property type="molecule type" value="Genomic_DNA"/>
</dbReference>
<keyword evidence="3" id="KW-0560">Oxidoreductase</keyword>
<dbReference type="Pfam" id="PF23153">
    <property type="entry name" value="Aip3p_Bud6_N"/>
    <property type="match status" value="2"/>
</dbReference>
<dbReference type="InterPro" id="IPR036188">
    <property type="entry name" value="FAD/NAD-bd_sf"/>
</dbReference>
<dbReference type="SUPFAM" id="SSF51905">
    <property type="entry name" value="FAD/NAD(P)-binding domain"/>
    <property type="match status" value="1"/>
</dbReference>
<evidence type="ECO:0000256" key="1">
    <source>
        <dbReference type="ARBA" id="ARBA00022630"/>
    </source>
</evidence>
<reference evidence="8 9" key="1">
    <citation type="submission" date="2015-05" db="EMBL/GenBank/DDBJ databases">
        <authorList>
            <person name="Wang D.B."/>
            <person name="Wang M."/>
        </authorList>
    </citation>
    <scope>NUCLEOTIDE SEQUENCE [LARGE SCALE GENOMIC DNA]</scope>
    <source>
        <strain evidence="8">VL1</strain>
    </source>
</reference>
<name>A0A0G4KX35_VERLO</name>
<dbReference type="STRING" id="100787.A0A0G4KX35"/>
<keyword evidence="9" id="KW-1185">Reference proteome</keyword>
<proteinExistence type="predicted"/>
<feature type="region of interest" description="Disordered" evidence="6">
    <location>
        <begin position="820"/>
        <end position="911"/>
    </location>
</feature>
<feature type="domain" description="Actin interacting protein 3 C-terminal" evidence="7">
    <location>
        <begin position="1328"/>
        <end position="1769"/>
    </location>
</feature>
<dbReference type="Proteomes" id="UP000044602">
    <property type="component" value="Unassembled WGS sequence"/>
</dbReference>